<keyword evidence="1" id="KW-1133">Transmembrane helix</keyword>
<feature type="transmembrane region" description="Helical" evidence="1">
    <location>
        <begin position="54"/>
        <end position="72"/>
    </location>
</feature>
<protein>
    <submittedName>
        <fullName evidence="2">Uncharacterized protein</fullName>
    </submittedName>
</protein>
<evidence type="ECO:0000313" key="2">
    <source>
        <dbReference type="EMBL" id="MEI4552015.1"/>
    </source>
</evidence>
<reference evidence="2 3" key="1">
    <citation type="submission" date="2023-12" db="EMBL/GenBank/DDBJ databases">
        <title>Friends and Foes: Symbiotic and Algicidal bacterial influence on Karenia brevis blooms.</title>
        <authorList>
            <person name="Fei C."/>
            <person name="Mohamed A.R."/>
            <person name="Booker A."/>
            <person name="Arshad M."/>
            <person name="Klass S."/>
            <person name="Ahn S."/>
            <person name="Gilbert P.M."/>
            <person name="Heil C.A."/>
            <person name="Martinez J.M."/>
            <person name="Amin S.A."/>
        </authorList>
    </citation>
    <scope>NUCLEOTIDE SEQUENCE [LARGE SCALE GENOMIC DNA]</scope>
    <source>
        <strain evidence="2 3">CE15</strain>
    </source>
</reference>
<evidence type="ECO:0000313" key="3">
    <source>
        <dbReference type="Proteomes" id="UP001382455"/>
    </source>
</evidence>
<organism evidence="2 3">
    <name type="scientific">Pseudoalteromonas spongiae</name>
    <dbReference type="NCBI Taxonomy" id="298657"/>
    <lineage>
        <taxon>Bacteria</taxon>
        <taxon>Pseudomonadati</taxon>
        <taxon>Pseudomonadota</taxon>
        <taxon>Gammaproteobacteria</taxon>
        <taxon>Alteromonadales</taxon>
        <taxon>Pseudoalteromonadaceae</taxon>
        <taxon>Pseudoalteromonas</taxon>
    </lineage>
</organism>
<feature type="transmembrane region" description="Helical" evidence="1">
    <location>
        <begin position="122"/>
        <end position="145"/>
    </location>
</feature>
<keyword evidence="3" id="KW-1185">Reference proteome</keyword>
<name>A0ABU8EYF5_9GAMM</name>
<proteinExistence type="predicted"/>
<dbReference type="Proteomes" id="UP001382455">
    <property type="component" value="Unassembled WGS sequence"/>
</dbReference>
<keyword evidence="1" id="KW-0472">Membrane</keyword>
<gene>
    <name evidence="2" type="ORF">WAE96_20225</name>
</gene>
<comment type="caution">
    <text evidence="2">The sequence shown here is derived from an EMBL/GenBank/DDBJ whole genome shotgun (WGS) entry which is preliminary data.</text>
</comment>
<dbReference type="EMBL" id="JBAWKS010000002">
    <property type="protein sequence ID" value="MEI4552015.1"/>
    <property type="molecule type" value="Genomic_DNA"/>
</dbReference>
<sequence length="146" mass="16968">MTEEQKIVFLEKEYFHLQARVESFDAKSLTIKAWSVSLAMAVLSSGAFSKTYNVLLYAAMAALLFWLIEGYWKTFQSANYQRIAEIEGYLNGTITEIDCLQINASWSREYNKQGRTLFYRSLFWPHVMLPHGIMTLGFAISYFYII</sequence>
<dbReference type="RefSeq" id="WP_336436888.1">
    <property type="nucleotide sequence ID" value="NZ_JBAWKS010000002.1"/>
</dbReference>
<keyword evidence="1" id="KW-0812">Transmembrane</keyword>
<accession>A0ABU8EYF5</accession>
<evidence type="ECO:0000256" key="1">
    <source>
        <dbReference type="SAM" id="Phobius"/>
    </source>
</evidence>